<organism evidence="1">
    <name type="scientific">viral metagenome</name>
    <dbReference type="NCBI Taxonomy" id="1070528"/>
    <lineage>
        <taxon>unclassified sequences</taxon>
        <taxon>metagenomes</taxon>
        <taxon>organismal metagenomes</taxon>
    </lineage>
</organism>
<name>A0A6C0J0A8_9ZZZZ</name>
<dbReference type="InterPro" id="IPR043914">
    <property type="entry name" value="DUF5763"/>
</dbReference>
<dbReference type="Pfam" id="PF19067">
    <property type="entry name" value="DUF5763"/>
    <property type="match status" value="1"/>
</dbReference>
<accession>A0A6C0J0A8</accession>
<dbReference type="AlphaFoldDB" id="A0A6C0J0A8"/>
<evidence type="ECO:0000313" key="1">
    <source>
        <dbReference type="EMBL" id="QHT98289.1"/>
    </source>
</evidence>
<reference evidence="1" key="1">
    <citation type="journal article" date="2020" name="Nature">
        <title>Giant virus diversity and host interactions through global metagenomics.</title>
        <authorList>
            <person name="Schulz F."/>
            <person name="Roux S."/>
            <person name="Paez-Espino D."/>
            <person name="Jungbluth S."/>
            <person name="Walsh D.A."/>
            <person name="Denef V.J."/>
            <person name="McMahon K.D."/>
            <person name="Konstantinidis K.T."/>
            <person name="Eloe-Fadrosh E.A."/>
            <person name="Kyrpides N.C."/>
            <person name="Woyke T."/>
        </authorList>
    </citation>
    <scope>NUCLEOTIDE SEQUENCE</scope>
    <source>
        <strain evidence="1">GVMAG-M-3300025652-16</strain>
    </source>
</reference>
<sequence>MQVIRDETWQQCLASAVKMFRLSEPDDKCYHLADATWKCKMSYKRHEEKKESRQVVVIDKLPESVVTQRTHVKTCQATTMSGKPCSFKAVCGDFCKKHRIDKVPLGKKVQLKS</sequence>
<proteinExistence type="predicted"/>
<protein>
    <submittedName>
        <fullName evidence="1">Uncharacterized protein</fullName>
    </submittedName>
</protein>
<dbReference type="EMBL" id="MN740292">
    <property type="protein sequence ID" value="QHT98289.1"/>
    <property type="molecule type" value="Genomic_DNA"/>
</dbReference>